<evidence type="ECO:0000259" key="2">
    <source>
        <dbReference type="Pfam" id="PF07685"/>
    </source>
</evidence>
<dbReference type="GO" id="GO:0016740">
    <property type="term" value="F:transferase activity"/>
    <property type="evidence" value="ECO:0007669"/>
    <property type="project" value="UniProtKB-KW"/>
</dbReference>
<dbReference type="PROSITE" id="PS51274">
    <property type="entry name" value="GATASE_COBBQ"/>
    <property type="match status" value="1"/>
</dbReference>
<sequence length="244" mass="27656">MAGFVIAHMYPDLLNLYGDRGNLLCLQQRMRWYGHDCRIKNIHLGDKIDYASIDMFFMGGGSDREQGLVYRDLVRRADEFMSSIEDGMPVLCICGAYQLLGTSYIAVDGQVMEGLKYFDFITRGARNRLIGNVLIKTCIDGQEISVVGFENHGGRTYFEDDALQAFGQIIRGHGNNGEDKKEGIRYKNLIGTYLHGPLLPKNPGVADFFLKTMARRQGVELNYRLDDLIETMAHEQVKNRLLSK</sequence>
<evidence type="ECO:0000256" key="1">
    <source>
        <dbReference type="ARBA" id="ARBA00022962"/>
    </source>
</evidence>
<dbReference type="SUPFAM" id="SSF52317">
    <property type="entry name" value="Class I glutamine amidotransferase-like"/>
    <property type="match status" value="1"/>
</dbReference>
<accession>A0A0W8E2H9</accession>
<dbReference type="PANTHER" id="PTHR21343">
    <property type="entry name" value="DETHIOBIOTIN SYNTHETASE"/>
    <property type="match status" value="1"/>
</dbReference>
<dbReference type="InterPro" id="IPR043702">
    <property type="entry name" value="Lipid_II_synth_GatD"/>
</dbReference>
<dbReference type="GO" id="GO:0009236">
    <property type="term" value="P:cobalamin biosynthetic process"/>
    <property type="evidence" value="ECO:0007669"/>
    <property type="project" value="InterPro"/>
</dbReference>
<name>A0A0W8E2H9_9ZZZZ</name>
<dbReference type="Pfam" id="PF07685">
    <property type="entry name" value="GATase_3"/>
    <property type="match status" value="1"/>
</dbReference>
<gene>
    <name evidence="3" type="ORF">ASZ90_019745</name>
</gene>
<keyword evidence="1" id="KW-0315">Glutamine amidotransferase</keyword>
<feature type="domain" description="CobB/CobQ-like glutamine amidotransferase" evidence="2">
    <location>
        <begin position="6"/>
        <end position="202"/>
    </location>
</feature>
<dbReference type="InterPro" id="IPR033949">
    <property type="entry name" value="CobQ_GATase1"/>
</dbReference>
<evidence type="ECO:0000313" key="3">
    <source>
        <dbReference type="EMBL" id="KUG02879.1"/>
    </source>
</evidence>
<dbReference type="EMBL" id="LNQE01001904">
    <property type="protein sequence ID" value="KUG02879.1"/>
    <property type="molecule type" value="Genomic_DNA"/>
</dbReference>
<keyword evidence="3" id="KW-0808">Transferase</keyword>
<protein>
    <submittedName>
        <fullName evidence="3">Putative amidotransferase</fullName>
    </submittedName>
</protein>
<dbReference type="GO" id="GO:0004359">
    <property type="term" value="F:glutaminase activity"/>
    <property type="evidence" value="ECO:0007669"/>
    <property type="project" value="InterPro"/>
</dbReference>
<dbReference type="HAMAP" id="MF_02213">
    <property type="entry name" value="Lipid_II_synth_GatD"/>
    <property type="match status" value="1"/>
</dbReference>
<proteinExistence type="inferred from homology"/>
<dbReference type="InterPro" id="IPR011698">
    <property type="entry name" value="GATase_3"/>
</dbReference>
<reference evidence="3" key="1">
    <citation type="journal article" date="2015" name="Proc. Natl. Acad. Sci. U.S.A.">
        <title>Networks of energetic and metabolic interactions define dynamics in microbial communities.</title>
        <authorList>
            <person name="Embree M."/>
            <person name="Liu J.K."/>
            <person name="Al-Bassam M.M."/>
            <person name="Zengler K."/>
        </authorList>
    </citation>
    <scope>NUCLEOTIDE SEQUENCE</scope>
</reference>
<organism evidence="3">
    <name type="scientific">hydrocarbon metagenome</name>
    <dbReference type="NCBI Taxonomy" id="938273"/>
    <lineage>
        <taxon>unclassified sequences</taxon>
        <taxon>metagenomes</taxon>
        <taxon>ecological metagenomes</taxon>
    </lineage>
</organism>
<comment type="caution">
    <text evidence="3">The sequence shown here is derived from an EMBL/GenBank/DDBJ whole genome shotgun (WGS) entry which is preliminary data.</text>
</comment>
<dbReference type="GO" id="GO:0071555">
    <property type="term" value="P:cell wall organization"/>
    <property type="evidence" value="ECO:0007669"/>
    <property type="project" value="InterPro"/>
</dbReference>
<dbReference type="InterPro" id="IPR029062">
    <property type="entry name" value="Class_I_gatase-like"/>
</dbReference>
<dbReference type="PANTHER" id="PTHR21343:SF9">
    <property type="entry name" value="LIPID II ISOGLUTAMINYL SYNTHASE (GLUTAMINE-HYDROLYZING) SUBUNIT GATD"/>
    <property type="match status" value="1"/>
</dbReference>
<dbReference type="CDD" id="cd01750">
    <property type="entry name" value="GATase1_CobQ"/>
    <property type="match status" value="1"/>
</dbReference>
<dbReference type="AlphaFoldDB" id="A0A0W8E2H9"/>